<gene>
    <name evidence="4" type="ORF">K457DRAFT_1873872</name>
</gene>
<feature type="compositionally biased region" description="Polar residues" evidence="2">
    <location>
        <begin position="605"/>
        <end position="633"/>
    </location>
</feature>
<feature type="compositionally biased region" description="Basic and acidic residues" evidence="2">
    <location>
        <begin position="62"/>
        <end position="78"/>
    </location>
</feature>
<dbReference type="AlphaFoldDB" id="A0A197K2D3"/>
<dbReference type="PANTHER" id="PTHR48104">
    <property type="entry name" value="METACASPASE-4"/>
    <property type="match status" value="1"/>
</dbReference>
<dbReference type="OrthoDB" id="3223806at2759"/>
<dbReference type="InterPro" id="IPR011600">
    <property type="entry name" value="Pept_C14_caspase"/>
</dbReference>
<dbReference type="Pfam" id="PF00656">
    <property type="entry name" value="Peptidase_C14"/>
    <property type="match status" value="1"/>
</dbReference>
<dbReference type="EMBL" id="KV442028">
    <property type="protein sequence ID" value="OAQ31792.1"/>
    <property type="molecule type" value="Genomic_DNA"/>
</dbReference>
<organism evidence="4 5">
    <name type="scientific">Linnemannia elongata AG-77</name>
    <dbReference type="NCBI Taxonomy" id="1314771"/>
    <lineage>
        <taxon>Eukaryota</taxon>
        <taxon>Fungi</taxon>
        <taxon>Fungi incertae sedis</taxon>
        <taxon>Mucoromycota</taxon>
        <taxon>Mortierellomycotina</taxon>
        <taxon>Mortierellomycetes</taxon>
        <taxon>Mortierellales</taxon>
        <taxon>Mortierellaceae</taxon>
        <taxon>Linnemannia</taxon>
    </lineage>
</organism>
<protein>
    <recommendedName>
        <fullName evidence="3">Peptidase C14 caspase domain-containing protein</fullName>
    </recommendedName>
</protein>
<sequence length="898" mass="96620">MSSSYNNNEIDPDVLADVTRVVQELMRMQKQQQEEQEAENYNTHSHHHTHDPLDGVSSVSRGDFDDRDVLEHADRQDVEIELLSVQGEQTKGQEELDQSMNRSWTEDEPPLLPSSTSTSSLFSSSSTSSSTASTSSSSSYNTASSSLSESASGSILLPPFQVDELKGKDPSTPSPTYLAAPTTLGVAAAPLKATKGGNEHDSASSNGSTHTPISQLPGQKTPTRATTNTKGPTDMPDAPDHKYFDHDNDTIPQGSKDSAHAATKANSLKPGALGAVPSKGAAPSSTAVVPRVIPLPPTRPRRKKALLIGINYFGDPNQLLGCINDTRDVFGFLNGYYGFRYQDTIMLTDDQIYEDKRPTAANIRYWMKWLVKDAEPQDSLFFHYAVGDETDGYDEIIYPCDYLRTGIISDDEMYDLLVKELPAGVQLTALVDACHSGTMLDLPYVYNGNHVTALEKVTRTKVGAMAAMSASMDVVFDLPGSNNATQTQTTTTTTTTTTTMVTLSASNSGTSTPVIAQYTDGAVATTDGHLAPPGGVPAIHVKEGGSPLIGGSPQAHSKRSILSADDSNGQDGDTAMDECVPRLTTTDCGDVQNGSCSPEQRFARSGSNTSLSSLLDKNGNSDQAPASNNYPTFQLSEPTVADEEEQTVASLWPPTATTGSSSLLSVADEGGDLHPSPRKRSKSVHNMGILGVSEMDHRGIECDSEAWTQSATETQVDEAETVVAATAVAAAVEETSVVAPQQVSIETENEEETDDEGMEEARKMALFRKTKGNVVMFSGCRDDQASADIRASAKDAAIIADHHKKTNAITNWNSPSQHDLPDAGEPNPLGYSLPQPYTSPMARGAVSYAWIQCLSQKREQTYEELLTSMRHFMKQRDLDQVPQLGSGKPMDMRTIFSF</sequence>
<evidence type="ECO:0000259" key="3">
    <source>
        <dbReference type="Pfam" id="PF00656"/>
    </source>
</evidence>
<evidence type="ECO:0000313" key="5">
    <source>
        <dbReference type="Proteomes" id="UP000078512"/>
    </source>
</evidence>
<name>A0A197K2D3_9FUNG</name>
<evidence type="ECO:0000313" key="4">
    <source>
        <dbReference type="EMBL" id="OAQ31792.1"/>
    </source>
</evidence>
<dbReference type="GO" id="GO:0004197">
    <property type="term" value="F:cysteine-type endopeptidase activity"/>
    <property type="evidence" value="ECO:0007669"/>
    <property type="project" value="InterPro"/>
</dbReference>
<dbReference type="Proteomes" id="UP000078512">
    <property type="component" value="Unassembled WGS sequence"/>
</dbReference>
<feature type="compositionally biased region" description="Basic and acidic residues" evidence="2">
    <location>
        <begin position="238"/>
        <end position="249"/>
    </location>
</feature>
<reference evidence="4 5" key="1">
    <citation type="submission" date="2016-05" db="EMBL/GenBank/DDBJ databases">
        <title>Genome sequencing reveals origins of a unique bacterial endosymbiosis in the earliest lineages of terrestrial Fungi.</title>
        <authorList>
            <consortium name="DOE Joint Genome Institute"/>
            <person name="Uehling J."/>
            <person name="Gryganskyi A."/>
            <person name="Hameed K."/>
            <person name="Tschaplinski T."/>
            <person name="Misztal P."/>
            <person name="Wu S."/>
            <person name="Desiro A."/>
            <person name="Vande Pol N."/>
            <person name="Du Z.-Y."/>
            <person name="Zienkiewicz A."/>
            <person name="Zienkiewicz K."/>
            <person name="Morin E."/>
            <person name="Tisserant E."/>
            <person name="Splivallo R."/>
            <person name="Hainaut M."/>
            <person name="Henrissat B."/>
            <person name="Ohm R."/>
            <person name="Kuo A."/>
            <person name="Yan J."/>
            <person name="Lipzen A."/>
            <person name="Nolan M."/>
            <person name="Labutti K."/>
            <person name="Barry K."/>
            <person name="Goldstein A."/>
            <person name="Labbe J."/>
            <person name="Schadt C."/>
            <person name="Tuskan G."/>
            <person name="Grigoriev I."/>
            <person name="Martin F."/>
            <person name="Vilgalys R."/>
            <person name="Bonito G."/>
        </authorList>
    </citation>
    <scope>NUCLEOTIDE SEQUENCE [LARGE SCALE GENOMIC DNA]</scope>
    <source>
        <strain evidence="4 5">AG-77</strain>
    </source>
</reference>
<feature type="compositionally biased region" description="Polar residues" evidence="2">
    <location>
        <begin position="203"/>
        <end position="231"/>
    </location>
</feature>
<feature type="domain" description="Peptidase C14 caspase" evidence="3">
    <location>
        <begin position="302"/>
        <end position="505"/>
    </location>
</feature>
<dbReference type="Gene3D" id="3.40.50.12660">
    <property type="match status" value="2"/>
</dbReference>
<evidence type="ECO:0000256" key="2">
    <source>
        <dbReference type="SAM" id="MobiDB-lite"/>
    </source>
</evidence>
<dbReference type="GO" id="GO:0005737">
    <property type="term" value="C:cytoplasm"/>
    <property type="evidence" value="ECO:0007669"/>
    <property type="project" value="TreeGrafter"/>
</dbReference>
<feature type="region of interest" description="Disordered" evidence="2">
    <location>
        <begin position="26"/>
        <end position="264"/>
    </location>
</feature>
<proteinExistence type="inferred from homology"/>
<feature type="compositionally biased region" description="Polar residues" evidence="2">
    <location>
        <begin position="583"/>
        <end position="598"/>
    </location>
</feature>
<dbReference type="InterPro" id="IPR050452">
    <property type="entry name" value="Metacaspase"/>
</dbReference>
<dbReference type="PANTHER" id="PTHR48104:SF30">
    <property type="entry name" value="METACASPASE-1"/>
    <property type="match status" value="1"/>
</dbReference>
<evidence type="ECO:0000256" key="1">
    <source>
        <dbReference type="ARBA" id="ARBA00009005"/>
    </source>
</evidence>
<comment type="similarity">
    <text evidence="1">Belongs to the peptidase C14B family.</text>
</comment>
<feature type="compositionally biased region" description="Low complexity" evidence="2">
    <location>
        <begin position="113"/>
        <end position="157"/>
    </location>
</feature>
<keyword evidence="5" id="KW-1185">Reference proteome</keyword>
<feature type="region of interest" description="Disordered" evidence="2">
    <location>
        <begin position="542"/>
        <end position="633"/>
    </location>
</feature>
<dbReference type="GO" id="GO:0006508">
    <property type="term" value="P:proteolysis"/>
    <property type="evidence" value="ECO:0007669"/>
    <property type="project" value="InterPro"/>
</dbReference>
<accession>A0A197K2D3</accession>